<reference evidence="2" key="1">
    <citation type="submission" date="2022-07" db="EMBL/GenBank/DDBJ databases">
        <title>Genome analysis of Parmales, a sister group of diatoms, reveals the evolutionary specialization of diatoms from phago-mixotrophs to photoautotrophs.</title>
        <authorList>
            <person name="Ban H."/>
            <person name="Sato S."/>
            <person name="Yoshikawa S."/>
            <person name="Kazumasa Y."/>
            <person name="Nakamura Y."/>
            <person name="Ichinomiya M."/>
            <person name="Saitoh K."/>
            <person name="Sato N."/>
            <person name="Blanc-Mathieu R."/>
            <person name="Endo H."/>
            <person name="Kuwata A."/>
            <person name="Ogata H."/>
        </authorList>
    </citation>
    <scope>NUCLEOTIDE SEQUENCE</scope>
</reference>
<accession>A0A9W7APU5</accession>
<feature type="compositionally biased region" description="Polar residues" evidence="1">
    <location>
        <begin position="113"/>
        <end position="124"/>
    </location>
</feature>
<sequence length="199" mass="21150">MDLIASTSGSESCDLCNQSSNHSSENLNPRSVSRIFPERSSALSNSSPEWDNLSVHALEVGTSMTTCSGSPPDRNAALQSPKFTSPKGTNGLGGRGLGRNGKGEGSAFEKHNSNPPKKSFTYSSPSPPTLGKRKFNHYSTGFISSTASLLPNNPLPNNPCVASFSAADPGPRRVHVPTPMSTPQQLISPQKREQGKLER</sequence>
<evidence type="ECO:0000256" key="1">
    <source>
        <dbReference type="SAM" id="MobiDB-lite"/>
    </source>
</evidence>
<keyword evidence="3" id="KW-1185">Reference proteome</keyword>
<dbReference type="AlphaFoldDB" id="A0A9W7APU5"/>
<dbReference type="Proteomes" id="UP001165082">
    <property type="component" value="Unassembled WGS sequence"/>
</dbReference>
<organism evidence="2 3">
    <name type="scientific">Triparma retinervis</name>
    <dbReference type="NCBI Taxonomy" id="2557542"/>
    <lineage>
        <taxon>Eukaryota</taxon>
        <taxon>Sar</taxon>
        <taxon>Stramenopiles</taxon>
        <taxon>Ochrophyta</taxon>
        <taxon>Bolidophyceae</taxon>
        <taxon>Parmales</taxon>
        <taxon>Triparmaceae</taxon>
        <taxon>Triparma</taxon>
    </lineage>
</organism>
<feature type="compositionally biased region" description="Polar residues" evidence="1">
    <location>
        <begin position="137"/>
        <end position="148"/>
    </location>
</feature>
<dbReference type="EMBL" id="BRXZ01001509">
    <property type="protein sequence ID" value="GMH72968.1"/>
    <property type="molecule type" value="Genomic_DNA"/>
</dbReference>
<evidence type="ECO:0000313" key="2">
    <source>
        <dbReference type="EMBL" id="GMH72968.1"/>
    </source>
</evidence>
<feature type="compositionally biased region" description="Polar residues" evidence="1">
    <location>
        <begin position="179"/>
        <end position="188"/>
    </location>
</feature>
<protein>
    <submittedName>
        <fullName evidence="2">Uncharacterized protein</fullName>
    </submittedName>
</protein>
<name>A0A9W7APU5_9STRA</name>
<proteinExistence type="predicted"/>
<evidence type="ECO:0000313" key="3">
    <source>
        <dbReference type="Proteomes" id="UP001165082"/>
    </source>
</evidence>
<feature type="compositionally biased region" description="Polar residues" evidence="1">
    <location>
        <begin position="1"/>
        <end position="31"/>
    </location>
</feature>
<feature type="region of interest" description="Disordered" evidence="1">
    <location>
        <begin position="63"/>
        <end position="199"/>
    </location>
</feature>
<gene>
    <name evidence="2" type="ORF">TrRE_jg10536</name>
</gene>
<feature type="compositionally biased region" description="Gly residues" evidence="1">
    <location>
        <begin position="90"/>
        <end position="104"/>
    </location>
</feature>
<feature type="region of interest" description="Disordered" evidence="1">
    <location>
        <begin position="1"/>
        <end position="33"/>
    </location>
</feature>
<feature type="compositionally biased region" description="Basic and acidic residues" evidence="1">
    <location>
        <begin position="190"/>
        <end position="199"/>
    </location>
</feature>
<comment type="caution">
    <text evidence="2">The sequence shown here is derived from an EMBL/GenBank/DDBJ whole genome shotgun (WGS) entry which is preliminary data.</text>
</comment>